<feature type="coiled-coil region" evidence="12">
    <location>
        <begin position="129"/>
        <end position="182"/>
    </location>
</feature>
<keyword evidence="6" id="KW-0963">Cytoplasm</keyword>
<evidence type="ECO:0000256" key="7">
    <source>
        <dbReference type="ARBA" id="ARBA00022583"/>
    </source>
</evidence>
<dbReference type="Gene3D" id="1.20.1270.60">
    <property type="entry name" value="Arfaptin homology (AH) domain/BAR domain"/>
    <property type="match status" value="1"/>
</dbReference>
<keyword evidence="9" id="KW-0472">Membrane</keyword>
<feature type="compositionally biased region" description="Polar residues" evidence="13">
    <location>
        <begin position="522"/>
        <end position="536"/>
    </location>
</feature>
<dbReference type="InterPro" id="IPR027267">
    <property type="entry name" value="AH/BAR_dom_sf"/>
</dbReference>
<evidence type="ECO:0000256" key="1">
    <source>
        <dbReference type="ARBA" id="ARBA00004236"/>
    </source>
</evidence>
<feature type="domain" description="F-BAR" evidence="15">
    <location>
        <begin position="2"/>
        <end position="262"/>
    </location>
</feature>
<name>A0A6A7FWD8_9CRUS</name>
<feature type="domain" description="REM-1" evidence="16">
    <location>
        <begin position="366"/>
        <end position="444"/>
    </location>
</feature>
<dbReference type="PROSITE" id="PS51741">
    <property type="entry name" value="F_BAR"/>
    <property type="match status" value="1"/>
</dbReference>
<evidence type="ECO:0000256" key="8">
    <source>
        <dbReference type="ARBA" id="ARBA00023054"/>
    </source>
</evidence>
<sequence>MRSWGEELWDQWDSVSVHSQKGIDFLDTYCRFVKERSTIEADYAKNLRKLVKSFSPKKKEDSEKFTVLVAFRDCIKETGDMAGQHELIAEDLNTQIAIRIHDLIKELKEERKKNLAEGVRLQQLLVASHQQLEKAKKNYEKSFRESEKAQDNFQRADADLNLSRAEVEKQRMNSSIKSQNCEDYKNEYANQLQKTNTIQNDHYRSAMPSVMRNFQELDMKRIKDIKNLIVKSTEIERSVYPILLKCLDGIVKAANSIDETADSEAVIEKYKSGFDPPADVPFDDLSCSKQNGGGGGSDSGGDSNSLPGHHNHTSTPTGHGYPAHRSDTVKGTLSANRFRKRANLFTGIFGSNKHNNSSFLDKEDFNELPPNQRKKKIQQKIDEVSSKLSQETAARDALLKMKEVYEGNPSLGDPLTITGQLNDSCSAIDKLKQDLDKYQTMLDHPDPPAPSPTPPTRNQHHNTSNNSSNLGSGGGLGVTYANTTNNNGHASSPRSSLASHRTSFSEESISRSSHSPESGISLSQNSLPGSEMSGANGTAVNHHMMHHHNNTTATPPVTSHLHNSTTTTTTTAAAPAIPLADADELDGDADDSNEFDADLLPVIGTCRALYGFDGVSEGSMALAEGEELAVIELDAGDGWTRVRKPLPDGGEEGFVPTSYIQVTLNSNC</sequence>
<feature type="compositionally biased region" description="Low complexity" evidence="13">
    <location>
        <begin position="505"/>
        <end position="521"/>
    </location>
</feature>
<comment type="similarity">
    <text evidence="3">Belongs to the FNBP1 family.</text>
</comment>
<evidence type="ECO:0000256" key="12">
    <source>
        <dbReference type="SAM" id="Coils"/>
    </source>
</evidence>
<evidence type="ECO:0000256" key="4">
    <source>
        <dbReference type="ARBA" id="ARBA00022443"/>
    </source>
</evidence>
<comment type="subcellular location">
    <subcellularLocation>
        <location evidence="1">Cell membrane</location>
    </subcellularLocation>
    <subcellularLocation>
        <location evidence="2">Cytoplasm</location>
    </subcellularLocation>
</comment>
<dbReference type="SMART" id="SM00055">
    <property type="entry name" value="FCH"/>
    <property type="match status" value="1"/>
</dbReference>
<feature type="region of interest" description="Disordered" evidence="13">
    <location>
        <begin position="281"/>
        <end position="333"/>
    </location>
</feature>
<dbReference type="InterPro" id="IPR001452">
    <property type="entry name" value="SH3_domain"/>
</dbReference>
<dbReference type="InterPro" id="IPR001060">
    <property type="entry name" value="FCH_dom"/>
</dbReference>
<protein>
    <submittedName>
        <fullName evidence="17">Formin-binding protein 1-like isoform X4</fullName>
    </submittedName>
</protein>
<keyword evidence="4 10" id="KW-0728">SH3 domain</keyword>
<evidence type="ECO:0000256" key="6">
    <source>
        <dbReference type="ARBA" id="ARBA00022490"/>
    </source>
</evidence>
<evidence type="ECO:0000256" key="5">
    <source>
        <dbReference type="ARBA" id="ARBA00022475"/>
    </source>
</evidence>
<dbReference type="GO" id="GO:0005737">
    <property type="term" value="C:cytoplasm"/>
    <property type="evidence" value="ECO:0007669"/>
    <property type="project" value="UniProtKB-SubCell"/>
</dbReference>
<dbReference type="CDD" id="cd07653">
    <property type="entry name" value="F-BAR_CIP4-like"/>
    <property type="match status" value="1"/>
</dbReference>
<dbReference type="FunFam" id="2.30.30.40:FF:000203">
    <property type="entry name" value="Cdc42-interacting protein 4, isoform F"/>
    <property type="match status" value="1"/>
</dbReference>
<evidence type="ECO:0000256" key="9">
    <source>
        <dbReference type="ARBA" id="ARBA00023136"/>
    </source>
</evidence>
<dbReference type="SMART" id="SM00326">
    <property type="entry name" value="SH3"/>
    <property type="match status" value="1"/>
</dbReference>
<dbReference type="CDD" id="cd11619">
    <property type="entry name" value="HR1_CIP4-like"/>
    <property type="match status" value="1"/>
</dbReference>
<evidence type="ECO:0000313" key="17">
    <source>
        <dbReference type="EMBL" id="LAC22868.1"/>
    </source>
</evidence>
<evidence type="ECO:0000256" key="11">
    <source>
        <dbReference type="PROSITE-ProRule" id="PRU01077"/>
    </source>
</evidence>
<proteinExistence type="evidence at transcript level"/>
<dbReference type="AlphaFoldDB" id="A0A6A7FWD8"/>
<dbReference type="Gene3D" id="6.10.140.470">
    <property type="match status" value="1"/>
</dbReference>
<keyword evidence="7" id="KW-0254">Endocytosis</keyword>
<evidence type="ECO:0000256" key="2">
    <source>
        <dbReference type="ARBA" id="ARBA00004496"/>
    </source>
</evidence>
<evidence type="ECO:0000256" key="3">
    <source>
        <dbReference type="ARBA" id="ARBA00009426"/>
    </source>
</evidence>
<dbReference type="FunFam" id="1.20.1270.60:FF:000002">
    <property type="entry name" value="Formin-binding protein 1-like isoform 1"/>
    <property type="match status" value="1"/>
</dbReference>
<reference evidence="17" key="1">
    <citation type="submission" date="2017-11" db="EMBL/GenBank/DDBJ databases">
        <title>The sensing device of the deep-sea amphipod.</title>
        <authorList>
            <person name="Kobayashi H."/>
            <person name="Nagahama T."/>
            <person name="Arai W."/>
            <person name="Sasagawa Y."/>
            <person name="Umeda M."/>
            <person name="Hayashi T."/>
            <person name="Nikaido I."/>
            <person name="Watanabe H."/>
            <person name="Oguri K."/>
            <person name="Kitazato H."/>
            <person name="Fujioka K."/>
            <person name="Kido Y."/>
            <person name="Takami H."/>
        </authorList>
    </citation>
    <scope>NUCLEOTIDE SEQUENCE</scope>
    <source>
        <tissue evidence="17">Whole body</tissue>
    </source>
</reference>
<dbReference type="InterPro" id="IPR036028">
    <property type="entry name" value="SH3-like_dom_sf"/>
</dbReference>
<feature type="domain" description="SH3" evidence="14">
    <location>
        <begin position="601"/>
        <end position="665"/>
    </location>
</feature>
<feature type="region of interest" description="Disordered" evidence="13">
    <location>
        <begin position="440"/>
        <end position="538"/>
    </location>
</feature>
<organism evidence="17">
    <name type="scientific">Hirondellea gigas</name>
    <dbReference type="NCBI Taxonomy" id="1518452"/>
    <lineage>
        <taxon>Eukaryota</taxon>
        <taxon>Metazoa</taxon>
        <taxon>Ecdysozoa</taxon>
        <taxon>Arthropoda</taxon>
        <taxon>Crustacea</taxon>
        <taxon>Multicrustacea</taxon>
        <taxon>Malacostraca</taxon>
        <taxon>Eumalacostraca</taxon>
        <taxon>Peracarida</taxon>
        <taxon>Amphipoda</taxon>
        <taxon>Amphilochidea</taxon>
        <taxon>Lysianassida</taxon>
        <taxon>Lysianassidira</taxon>
        <taxon>Lysianassoidea</taxon>
        <taxon>Lysianassidae</taxon>
        <taxon>Hirondellea</taxon>
    </lineage>
</organism>
<dbReference type="EMBL" id="IACT01003636">
    <property type="protein sequence ID" value="LAC22868.1"/>
    <property type="molecule type" value="mRNA"/>
</dbReference>
<dbReference type="Gene3D" id="2.30.30.40">
    <property type="entry name" value="SH3 Domains"/>
    <property type="match status" value="1"/>
</dbReference>
<dbReference type="PANTHER" id="PTHR15735">
    <property type="entry name" value="FCH AND DOUBLE SH3 DOMAINS PROTEIN"/>
    <property type="match status" value="1"/>
</dbReference>
<keyword evidence="8 11" id="KW-0175">Coiled coil</keyword>
<dbReference type="Pfam" id="PF25610">
    <property type="entry name" value="HR1_TOCA"/>
    <property type="match status" value="1"/>
</dbReference>
<dbReference type="PROSITE" id="PS51860">
    <property type="entry name" value="REM_1"/>
    <property type="match status" value="1"/>
</dbReference>
<dbReference type="GO" id="GO:0007165">
    <property type="term" value="P:signal transduction"/>
    <property type="evidence" value="ECO:0007669"/>
    <property type="project" value="InterPro"/>
</dbReference>
<dbReference type="GO" id="GO:0005886">
    <property type="term" value="C:plasma membrane"/>
    <property type="evidence" value="ECO:0007669"/>
    <property type="project" value="UniProtKB-SubCell"/>
</dbReference>
<evidence type="ECO:0000259" key="16">
    <source>
        <dbReference type="PROSITE" id="PS51860"/>
    </source>
</evidence>
<dbReference type="SUPFAM" id="SSF103657">
    <property type="entry name" value="BAR/IMD domain-like"/>
    <property type="match status" value="1"/>
</dbReference>
<dbReference type="InterPro" id="IPR057870">
    <property type="entry name" value="HR1_TOCA"/>
</dbReference>
<evidence type="ECO:0000256" key="13">
    <source>
        <dbReference type="SAM" id="MobiDB-lite"/>
    </source>
</evidence>
<keyword evidence="5" id="KW-1003">Cell membrane</keyword>
<accession>A0A6A7FWD8</accession>
<feature type="region of interest" description="Disordered" evidence="13">
    <location>
        <begin position="356"/>
        <end position="378"/>
    </location>
</feature>
<dbReference type="PANTHER" id="PTHR15735:SF12">
    <property type="entry name" value="CDC42-INTERACTING PROTEIN 4, ISOFORM B"/>
    <property type="match status" value="1"/>
</dbReference>
<evidence type="ECO:0000259" key="15">
    <source>
        <dbReference type="PROSITE" id="PS51741"/>
    </source>
</evidence>
<dbReference type="InterPro" id="IPR031160">
    <property type="entry name" value="F_BAR_dom"/>
</dbReference>
<dbReference type="CDD" id="cd11911">
    <property type="entry name" value="SH3_CIP4-like"/>
    <property type="match status" value="1"/>
</dbReference>
<dbReference type="GO" id="GO:0006897">
    <property type="term" value="P:endocytosis"/>
    <property type="evidence" value="ECO:0007669"/>
    <property type="project" value="UniProtKB-KW"/>
</dbReference>
<evidence type="ECO:0000259" key="14">
    <source>
        <dbReference type="PROSITE" id="PS50002"/>
    </source>
</evidence>
<feature type="compositionally biased region" description="Polar residues" evidence="13">
    <location>
        <begin position="480"/>
        <end position="502"/>
    </location>
</feature>
<dbReference type="SUPFAM" id="SSF50044">
    <property type="entry name" value="SH3-domain"/>
    <property type="match status" value="1"/>
</dbReference>
<dbReference type="PROSITE" id="PS50002">
    <property type="entry name" value="SH3"/>
    <property type="match status" value="1"/>
</dbReference>
<dbReference type="InterPro" id="IPR011072">
    <property type="entry name" value="HR1_rho-bd"/>
</dbReference>
<evidence type="ECO:0000256" key="10">
    <source>
        <dbReference type="PROSITE-ProRule" id="PRU00192"/>
    </source>
</evidence>
<dbReference type="Pfam" id="PF00611">
    <property type="entry name" value="FCH"/>
    <property type="match status" value="1"/>
</dbReference>
<dbReference type="Pfam" id="PF00018">
    <property type="entry name" value="SH3_1"/>
    <property type="match status" value="1"/>
</dbReference>